<reference evidence="2 3" key="1">
    <citation type="journal article" date="2013" name="Genome Biol.">
        <title>The genome sequence of the most widely cultivated cacao type and its use to identify candidate genes regulating pod color.</title>
        <authorList>
            <person name="Motamayor J.C."/>
            <person name="Mockaitis K."/>
            <person name="Schmutz J."/>
            <person name="Haiminen N."/>
            <person name="Iii D.L."/>
            <person name="Cornejo O."/>
            <person name="Findley S.D."/>
            <person name="Zheng P."/>
            <person name="Utro F."/>
            <person name="Royaert S."/>
            <person name="Saski C."/>
            <person name="Jenkins J."/>
            <person name="Podicheti R."/>
            <person name="Zhao M."/>
            <person name="Scheffler B.E."/>
            <person name="Stack J.C."/>
            <person name="Feltus F.A."/>
            <person name="Mustiga G.M."/>
            <person name="Amores F."/>
            <person name="Phillips W."/>
            <person name="Marelli J.P."/>
            <person name="May G.D."/>
            <person name="Shapiro H."/>
            <person name="Ma J."/>
            <person name="Bustamante C.D."/>
            <person name="Schnell R.J."/>
            <person name="Main D."/>
            <person name="Gilbert D."/>
            <person name="Parida L."/>
            <person name="Kuhn D.N."/>
        </authorList>
    </citation>
    <scope>NUCLEOTIDE SEQUENCE [LARGE SCALE GENOMIC DNA]</scope>
    <source>
        <strain evidence="3">cv. Matina 1-6</strain>
    </source>
</reference>
<dbReference type="EMBL" id="CM001884">
    <property type="protein sequence ID" value="EOY25884.1"/>
    <property type="molecule type" value="Genomic_DNA"/>
</dbReference>
<dbReference type="OMA" id="FALREIW"/>
<protein>
    <submittedName>
        <fullName evidence="2">F-box family protein</fullName>
    </submittedName>
</protein>
<feature type="domain" description="F-box associated beta-propeller type 1" evidence="1">
    <location>
        <begin position="26"/>
        <end position="179"/>
    </location>
</feature>
<evidence type="ECO:0000313" key="3">
    <source>
        <dbReference type="Proteomes" id="UP000026915"/>
    </source>
</evidence>
<proteinExistence type="predicted"/>
<accession>A0A061GFR0</accession>
<dbReference type="PANTHER" id="PTHR31111">
    <property type="entry name" value="BNAA05G37150D PROTEIN-RELATED"/>
    <property type="match status" value="1"/>
</dbReference>
<dbReference type="InParanoid" id="A0A061GFR0"/>
<dbReference type="Proteomes" id="UP000026915">
    <property type="component" value="Chromosome 6"/>
</dbReference>
<dbReference type="NCBIfam" id="TIGR01640">
    <property type="entry name" value="F_box_assoc_1"/>
    <property type="match status" value="1"/>
</dbReference>
<gene>
    <name evidence="2" type="ORF">TCM_027252</name>
</gene>
<dbReference type="Pfam" id="PF07734">
    <property type="entry name" value="FBA_1"/>
    <property type="match status" value="1"/>
</dbReference>
<dbReference type="Gramene" id="EOY25884">
    <property type="protein sequence ID" value="EOY25884"/>
    <property type="gene ID" value="TCM_027252"/>
</dbReference>
<dbReference type="PANTHER" id="PTHR31111:SF136">
    <property type="entry name" value="F-BOX ASSOCIATED DOMAIN-CONTAINING PROTEIN"/>
    <property type="match status" value="1"/>
</dbReference>
<name>A0A061GFR0_THECC</name>
<dbReference type="InterPro" id="IPR006527">
    <property type="entry name" value="F-box-assoc_dom_typ1"/>
</dbReference>
<dbReference type="AlphaFoldDB" id="A0A061GFR0"/>
<evidence type="ECO:0000313" key="2">
    <source>
        <dbReference type="EMBL" id="EOY25884.1"/>
    </source>
</evidence>
<dbReference type="HOGENOM" id="CLU_027176_1_4_1"/>
<organism evidence="2 3">
    <name type="scientific">Theobroma cacao</name>
    <name type="common">Cacao</name>
    <name type="synonym">Cocoa</name>
    <dbReference type="NCBI Taxonomy" id="3641"/>
    <lineage>
        <taxon>Eukaryota</taxon>
        <taxon>Viridiplantae</taxon>
        <taxon>Streptophyta</taxon>
        <taxon>Embryophyta</taxon>
        <taxon>Tracheophyta</taxon>
        <taxon>Spermatophyta</taxon>
        <taxon>Magnoliopsida</taxon>
        <taxon>eudicotyledons</taxon>
        <taxon>Gunneridae</taxon>
        <taxon>Pentapetalae</taxon>
        <taxon>rosids</taxon>
        <taxon>malvids</taxon>
        <taxon>Malvales</taxon>
        <taxon>Malvaceae</taxon>
        <taxon>Byttnerioideae</taxon>
        <taxon>Theobroma</taxon>
    </lineage>
</organism>
<sequence>MEGIFGSGMQAQVHTLGMNSWREVAMSQGVDFGAIHWLGMVEKNRNAMQVELVSFDVSTEAFKLFPLPDFALREIWPMWIDVYKNSHCVVKPGEGAFYEIWVMEEYGVQESWTRLHAIQLSLSHPLWFLGMGVNGKFVLENLTGPTVYDPNNEEIKNVEFDHPEVSWFTIVTYIESMVSP</sequence>
<keyword evidence="3" id="KW-1185">Reference proteome</keyword>
<evidence type="ECO:0000259" key="1">
    <source>
        <dbReference type="Pfam" id="PF07734"/>
    </source>
</evidence>
<dbReference type="InterPro" id="IPR017451">
    <property type="entry name" value="F-box-assoc_interact_dom"/>
</dbReference>